<sequence length="45" mass="5158">MSKRIIRKPGNTPKLPMSGSLKNGNRKNPEKRSKEYKIFALEISN</sequence>
<organism evidence="2 3">
    <name type="scientific">Methanobacterium subterraneum</name>
    <dbReference type="NCBI Taxonomy" id="59277"/>
    <lineage>
        <taxon>Archaea</taxon>
        <taxon>Methanobacteriati</taxon>
        <taxon>Methanobacteriota</taxon>
        <taxon>Methanomada group</taxon>
        <taxon>Methanobacteria</taxon>
        <taxon>Methanobacteriales</taxon>
        <taxon>Methanobacteriaceae</taxon>
        <taxon>Methanobacterium</taxon>
    </lineage>
</organism>
<dbReference type="Proteomes" id="UP000591058">
    <property type="component" value="Unassembled WGS sequence"/>
</dbReference>
<reference evidence="2 3" key="1">
    <citation type="submission" date="2020-04" db="EMBL/GenBank/DDBJ databases">
        <title>Draft genome of Methanobacterium subterraneum isolated from animal feces.</title>
        <authorList>
            <person name="Ouboter H.T."/>
            <person name="Berger S."/>
            <person name="Gungor E."/>
            <person name="Jetten M.S.M."/>
            <person name="Welte C.U."/>
        </authorList>
    </citation>
    <scope>NUCLEOTIDE SEQUENCE [LARGE SCALE GENOMIC DNA]</scope>
    <source>
        <strain evidence="2">HO_2020</strain>
    </source>
</reference>
<name>A0A7K4DKP7_9EURY</name>
<dbReference type="AlphaFoldDB" id="A0A7K4DKP7"/>
<dbReference type="GeneID" id="43419636"/>
<protein>
    <submittedName>
        <fullName evidence="2">Uncharacterized protein</fullName>
    </submittedName>
</protein>
<comment type="caution">
    <text evidence="2">The sequence shown here is derived from an EMBL/GenBank/DDBJ whole genome shotgun (WGS) entry which is preliminary data.</text>
</comment>
<dbReference type="EMBL" id="JABBYL010000012">
    <property type="protein sequence ID" value="NMO09002.1"/>
    <property type="molecule type" value="Genomic_DNA"/>
</dbReference>
<feature type="region of interest" description="Disordered" evidence="1">
    <location>
        <begin position="1"/>
        <end position="33"/>
    </location>
</feature>
<proteinExistence type="predicted"/>
<evidence type="ECO:0000313" key="3">
    <source>
        <dbReference type="Proteomes" id="UP000591058"/>
    </source>
</evidence>
<evidence type="ECO:0000256" key="1">
    <source>
        <dbReference type="SAM" id="MobiDB-lite"/>
    </source>
</evidence>
<evidence type="ECO:0000313" key="2">
    <source>
        <dbReference type="EMBL" id="NMO09002.1"/>
    </source>
</evidence>
<gene>
    <name evidence="2" type="ORF">HG719_04015</name>
</gene>
<accession>A0A7K4DKP7</accession>
<dbReference type="RefSeq" id="WP_157809456.1">
    <property type="nucleotide sequence ID" value="NZ_JABBYL010000012.1"/>
</dbReference>